<dbReference type="InterPro" id="IPR013783">
    <property type="entry name" value="Ig-like_fold"/>
</dbReference>
<evidence type="ECO:0000313" key="4">
    <source>
        <dbReference type="Proteomes" id="UP001056426"/>
    </source>
</evidence>
<dbReference type="InterPro" id="IPR014756">
    <property type="entry name" value="Ig_E-set"/>
</dbReference>
<dbReference type="Proteomes" id="UP001056426">
    <property type="component" value="Chromosome"/>
</dbReference>
<dbReference type="RefSeq" id="WP_250723293.1">
    <property type="nucleotide sequence ID" value="NZ_CP098400.1"/>
</dbReference>
<dbReference type="KEGG" id="alkq:M9189_11200"/>
<protein>
    <submittedName>
        <fullName evidence="3">Glycan-binding surface protein</fullName>
    </submittedName>
</protein>
<accession>A0A9J6ZNZ6</accession>
<feature type="chain" id="PRO_5039910434" evidence="1">
    <location>
        <begin position="27"/>
        <end position="415"/>
    </location>
</feature>
<dbReference type="AlphaFoldDB" id="A0A9J6ZNZ6"/>
<dbReference type="Pfam" id="PF18329">
    <property type="entry name" value="SGBP_B_XBD"/>
    <property type="match status" value="1"/>
</dbReference>
<gene>
    <name evidence="3" type="ORF">M9189_11200</name>
</gene>
<proteinExistence type="predicted"/>
<keyword evidence="4" id="KW-1185">Reference proteome</keyword>
<dbReference type="InterPro" id="IPR040475">
    <property type="entry name" value="SGBP_B_XBD"/>
</dbReference>
<evidence type="ECO:0000259" key="2">
    <source>
        <dbReference type="Pfam" id="PF18329"/>
    </source>
</evidence>
<reference evidence="3" key="1">
    <citation type="submission" date="2022-05" db="EMBL/GenBank/DDBJ databases">
        <authorList>
            <person name="Sun X."/>
        </authorList>
    </citation>
    <scope>NUCLEOTIDE SEQUENCE</scope>
    <source>
        <strain evidence="3">Ai-910</strain>
    </source>
</reference>
<feature type="signal peptide" evidence="1">
    <location>
        <begin position="1"/>
        <end position="26"/>
    </location>
</feature>
<evidence type="ECO:0000313" key="3">
    <source>
        <dbReference type="EMBL" id="URW79421.1"/>
    </source>
</evidence>
<feature type="domain" description="Surface glycan-binding protein B xyloglucan binding" evidence="2">
    <location>
        <begin position="219"/>
        <end position="413"/>
    </location>
</feature>
<dbReference type="SUPFAM" id="SSF81296">
    <property type="entry name" value="E set domains"/>
    <property type="match status" value="1"/>
</dbReference>
<keyword evidence="1" id="KW-0732">Signal</keyword>
<dbReference type="Gene3D" id="2.60.40.10">
    <property type="entry name" value="Immunoglobulins"/>
    <property type="match status" value="2"/>
</dbReference>
<dbReference type="GO" id="GO:0030247">
    <property type="term" value="F:polysaccharide binding"/>
    <property type="evidence" value="ECO:0007669"/>
    <property type="project" value="InterPro"/>
</dbReference>
<name>A0A9J6ZNZ6_9BACT</name>
<evidence type="ECO:0000256" key="1">
    <source>
        <dbReference type="SAM" id="SignalP"/>
    </source>
</evidence>
<dbReference type="EMBL" id="CP098400">
    <property type="protein sequence ID" value="URW79421.1"/>
    <property type="molecule type" value="Genomic_DNA"/>
</dbReference>
<sequence length="415" mass="45457">MKRYNSNHLGRLLLIVAMALMGTAFHSCEEYPDAYESTGGVPEVLYVRLPAPESADSLITAAYMGNTVVLVGKNLTSIKEIYFNDQKAILNNSFITANTLFVNVPKTIPEVVTNKIYMVTTGKDTVDFDFSVLVPAPAVNSISNEYAHDGQEVVLRGDYFIDDPNSPLSITMAGNLPVPAENILSVEKNAVRFIVPEGAEKGYINVSTIYGTSRSKFQFRDDRGMILDWDNLNADGGWRAGNLRTDDPVEGISGKYVYFSGAIPGDLSDWNEDGFSFNLWGSANGRPEGDLFDIDPSTALLKFEVNVLDGWSSNALQMIFTPWETSGTNSYIADTSVPRGLWSPWKNESPFTTDGWMTVVVPLKDFKYDHTGKEIGAAGPGNFGGLTFFVYHGGVEGRACSPQICIDNIRVVPAE</sequence>
<reference evidence="3" key="2">
    <citation type="submission" date="2022-06" db="EMBL/GenBank/DDBJ databases">
        <title>Xiashengella guii gen. nov. sp. nov., a bacterium isolated form anaerobic digestion tank.</title>
        <authorList>
            <person name="Huang H."/>
        </authorList>
    </citation>
    <scope>NUCLEOTIDE SEQUENCE</scope>
    <source>
        <strain evidence="3">Ai-910</strain>
    </source>
</reference>
<organism evidence="3 4">
    <name type="scientific">Xiashengella succiniciproducens</name>
    <dbReference type="NCBI Taxonomy" id="2949635"/>
    <lineage>
        <taxon>Bacteria</taxon>
        <taxon>Pseudomonadati</taxon>
        <taxon>Bacteroidota</taxon>
        <taxon>Bacteroidia</taxon>
        <taxon>Marinilabiliales</taxon>
        <taxon>Marinilabiliaceae</taxon>
        <taxon>Xiashengella</taxon>
    </lineage>
</organism>